<feature type="chain" id="PRO_5037824216" evidence="10">
    <location>
        <begin position="24"/>
        <end position="1015"/>
    </location>
</feature>
<evidence type="ECO:0000259" key="11">
    <source>
        <dbReference type="Pfam" id="PF00593"/>
    </source>
</evidence>
<dbReference type="SUPFAM" id="SSF49464">
    <property type="entry name" value="Carboxypeptidase regulatory domain-like"/>
    <property type="match status" value="1"/>
</dbReference>
<dbReference type="InterPro" id="IPR037066">
    <property type="entry name" value="Plug_dom_sf"/>
</dbReference>
<dbReference type="EMBL" id="BMJW01000001">
    <property type="protein sequence ID" value="GGG89819.1"/>
    <property type="molecule type" value="Genomic_DNA"/>
</dbReference>
<evidence type="ECO:0000256" key="1">
    <source>
        <dbReference type="ARBA" id="ARBA00004571"/>
    </source>
</evidence>
<evidence type="ECO:0000259" key="12">
    <source>
        <dbReference type="Pfam" id="PF07715"/>
    </source>
</evidence>
<comment type="caution">
    <text evidence="13">The sequence shown here is derived from an EMBL/GenBank/DDBJ whole genome shotgun (WGS) entry which is preliminary data.</text>
</comment>
<organism evidence="13 14">
    <name type="scientific">Polaribacter pacificus</name>
    <dbReference type="NCBI Taxonomy" id="1775173"/>
    <lineage>
        <taxon>Bacteria</taxon>
        <taxon>Pseudomonadati</taxon>
        <taxon>Bacteroidota</taxon>
        <taxon>Flavobacteriia</taxon>
        <taxon>Flavobacteriales</taxon>
        <taxon>Flavobacteriaceae</taxon>
    </lineage>
</organism>
<dbReference type="Gene3D" id="2.40.170.20">
    <property type="entry name" value="TonB-dependent receptor, beta-barrel domain"/>
    <property type="match status" value="1"/>
</dbReference>
<keyword evidence="2 8" id="KW-0813">Transport</keyword>
<comment type="subcellular location">
    <subcellularLocation>
        <location evidence="1 8">Cell outer membrane</location>
        <topology evidence="1 8">Multi-pass membrane protein</topology>
    </subcellularLocation>
</comment>
<evidence type="ECO:0000313" key="14">
    <source>
        <dbReference type="Proteomes" id="UP000633278"/>
    </source>
</evidence>
<keyword evidence="3 8" id="KW-1134">Transmembrane beta strand</keyword>
<proteinExistence type="inferred from homology"/>
<protein>
    <submittedName>
        <fullName evidence="13">SusC/RagA family TonB-linked outer membrane protein</fullName>
    </submittedName>
</protein>
<dbReference type="AlphaFoldDB" id="A0A917MBI4"/>
<comment type="similarity">
    <text evidence="8 9">Belongs to the TonB-dependent receptor family.</text>
</comment>
<dbReference type="Pfam" id="PF00593">
    <property type="entry name" value="TonB_dep_Rec_b-barrel"/>
    <property type="match status" value="1"/>
</dbReference>
<keyword evidence="5 9" id="KW-0798">TonB box</keyword>
<evidence type="ECO:0000313" key="13">
    <source>
        <dbReference type="EMBL" id="GGG89819.1"/>
    </source>
</evidence>
<evidence type="ECO:0000256" key="8">
    <source>
        <dbReference type="PROSITE-ProRule" id="PRU01360"/>
    </source>
</evidence>
<dbReference type="InterPro" id="IPR023996">
    <property type="entry name" value="TonB-dep_OMP_SusC/RagA"/>
</dbReference>
<evidence type="ECO:0000256" key="6">
    <source>
        <dbReference type="ARBA" id="ARBA00023136"/>
    </source>
</evidence>
<evidence type="ECO:0000256" key="7">
    <source>
        <dbReference type="ARBA" id="ARBA00023237"/>
    </source>
</evidence>
<keyword evidence="6 8" id="KW-0472">Membrane</keyword>
<evidence type="ECO:0000256" key="5">
    <source>
        <dbReference type="ARBA" id="ARBA00023077"/>
    </source>
</evidence>
<dbReference type="Pfam" id="PF07715">
    <property type="entry name" value="Plug"/>
    <property type="match status" value="1"/>
</dbReference>
<gene>
    <name evidence="13" type="ORF">GCM10011416_02920</name>
</gene>
<keyword evidence="7 8" id="KW-0998">Cell outer membrane</keyword>
<name>A0A917MBI4_9FLAO</name>
<evidence type="ECO:0000256" key="4">
    <source>
        <dbReference type="ARBA" id="ARBA00022692"/>
    </source>
</evidence>
<dbReference type="SUPFAM" id="SSF56935">
    <property type="entry name" value="Porins"/>
    <property type="match status" value="1"/>
</dbReference>
<dbReference type="InterPro" id="IPR036942">
    <property type="entry name" value="Beta-barrel_TonB_sf"/>
</dbReference>
<keyword evidence="10" id="KW-0732">Signal</keyword>
<accession>A0A917MBI4</accession>
<evidence type="ECO:0000256" key="2">
    <source>
        <dbReference type="ARBA" id="ARBA00022448"/>
    </source>
</evidence>
<feature type="domain" description="TonB-dependent receptor-like beta-barrel" evidence="11">
    <location>
        <begin position="407"/>
        <end position="852"/>
    </location>
</feature>
<dbReference type="InterPro" id="IPR000531">
    <property type="entry name" value="Beta-barrel_TonB"/>
</dbReference>
<evidence type="ECO:0000256" key="10">
    <source>
        <dbReference type="SAM" id="SignalP"/>
    </source>
</evidence>
<evidence type="ECO:0000256" key="3">
    <source>
        <dbReference type="ARBA" id="ARBA00022452"/>
    </source>
</evidence>
<dbReference type="Pfam" id="PF13715">
    <property type="entry name" value="CarbopepD_reg_2"/>
    <property type="match status" value="1"/>
</dbReference>
<dbReference type="InterPro" id="IPR008969">
    <property type="entry name" value="CarboxyPept-like_regulatory"/>
</dbReference>
<feature type="domain" description="TonB-dependent receptor plug" evidence="12">
    <location>
        <begin position="115"/>
        <end position="235"/>
    </location>
</feature>
<dbReference type="InterPro" id="IPR023997">
    <property type="entry name" value="TonB-dep_OMP_SusC/RagA_CS"/>
</dbReference>
<keyword evidence="4 8" id="KW-0812">Transmembrane</keyword>
<dbReference type="InterPro" id="IPR039426">
    <property type="entry name" value="TonB-dep_rcpt-like"/>
</dbReference>
<reference evidence="13" key="2">
    <citation type="submission" date="2020-09" db="EMBL/GenBank/DDBJ databases">
        <authorList>
            <person name="Sun Q."/>
            <person name="Zhou Y."/>
        </authorList>
    </citation>
    <scope>NUCLEOTIDE SEQUENCE</scope>
    <source>
        <strain evidence="13">CGMCC 1.15763</strain>
    </source>
</reference>
<dbReference type="NCBIfam" id="TIGR04057">
    <property type="entry name" value="SusC_RagA_signa"/>
    <property type="match status" value="1"/>
</dbReference>
<dbReference type="Gene3D" id="2.170.130.10">
    <property type="entry name" value="TonB-dependent receptor, plug domain"/>
    <property type="match status" value="1"/>
</dbReference>
<dbReference type="RefSeq" id="WP_229664869.1">
    <property type="nucleotide sequence ID" value="NZ_BMJW01000001.1"/>
</dbReference>
<keyword evidence="14" id="KW-1185">Reference proteome</keyword>
<dbReference type="PROSITE" id="PS52016">
    <property type="entry name" value="TONB_DEPENDENT_REC_3"/>
    <property type="match status" value="1"/>
</dbReference>
<dbReference type="Proteomes" id="UP000633278">
    <property type="component" value="Unassembled WGS sequence"/>
</dbReference>
<feature type="signal peptide" evidence="10">
    <location>
        <begin position="1"/>
        <end position="23"/>
    </location>
</feature>
<sequence length="1015" mass="110845">MMKTRLNGMLTLLLALVVQIAFAQQRTVTGTVSDDSGVLPNVSILIKGTTNGTETDFDGKYTVKTKTGDVLVFSFVGMKSVERTVGSSNVIDVKLVEDSNILDEVVILGYGTKTKNELTGSVVTVKADQIRDVPVLSVDQALQGRVAGLQISSTSGTPGAIQDIRIRGAGSLSASNSPLYVIDGVPVVSGDFSGSGSSSSLSALVSINSKDVESMTVLKDASATAAYGARGSNGVIVITTKRGKQGKARFSFSSTFGFQNEARNERSSLTAHERATLLDEAAFNAYGSSFNFTKDNARAFVKQYNLGGINSWDETSEYNWGDLVGNKDATIKDYNISVSGGSEKTSYYASLGYNETEMLVIGEPFKRISGSFSMNTELRESIKLSQSINVSNSKQNPVLELGTFFGNPFLTRYYMNPFFNPYNADGTYNITGIGSLHNTLYRNENDVKYNKLTRMSSNTKLDFSLLENLTFTSRMGLDFVLAEYKSFDNRYNGDGVSVNGRVSMSDNKNFNWVSQNSLNYKFSVEKHNFDVTALFEYQKNHQNFLSGYGENFSTDGLTNIASAGANFDASSSYSDWINVSYLGMVNYNYDSKYVADITYRREGSSRFGAGQRFGDFGSVGVAWNVHQESFIEDSAFNTLRARASWGITGNSGIGINSYQALLAYNADYAGQGAIYPSQLGNPLLSWEKGNTFDLGVDFGLWDNKLSGNFSYFNRTTFDLLQSVPLSPTTGFGGQTTNIGEVKNTGVEVELNYDIIRTKDFNWSISANMGTVNNEITKLAKNSIGDDIDPLAGSVYKSSVVGQPISGWTMRTWAGVDPATGEPNWYVDGISGAVTSNYNSAAVVYQGASALPTYNGGLSTHVEVFDFFFDATVYFTGGHKVYEQYAQHYFRTNSFTLGSYNGVNELLDRWQNPGDVTNVPKLVYNGSDNFHATSSRHLYDGDYMRLRDVTFGYKLPNSLLSKIGVDSATFTVKGTNLFTWVKDSGLKLDPEVQATGYTTLTTPPVKSVVFGININF</sequence>
<evidence type="ECO:0000256" key="9">
    <source>
        <dbReference type="RuleBase" id="RU003357"/>
    </source>
</evidence>
<dbReference type="GO" id="GO:0009279">
    <property type="term" value="C:cell outer membrane"/>
    <property type="evidence" value="ECO:0007669"/>
    <property type="project" value="UniProtKB-SubCell"/>
</dbReference>
<dbReference type="NCBIfam" id="TIGR04056">
    <property type="entry name" value="OMP_RagA_SusC"/>
    <property type="match status" value="1"/>
</dbReference>
<reference evidence="13" key="1">
    <citation type="journal article" date="2014" name="Int. J. Syst. Evol. Microbiol.">
        <title>Complete genome sequence of Corynebacterium casei LMG S-19264T (=DSM 44701T), isolated from a smear-ripened cheese.</title>
        <authorList>
            <consortium name="US DOE Joint Genome Institute (JGI-PGF)"/>
            <person name="Walter F."/>
            <person name="Albersmeier A."/>
            <person name="Kalinowski J."/>
            <person name="Ruckert C."/>
        </authorList>
    </citation>
    <scope>NUCLEOTIDE SEQUENCE</scope>
    <source>
        <strain evidence="13">CGMCC 1.15763</strain>
    </source>
</reference>
<dbReference type="InterPro" id="IPR012910">
    <property type="entry name" value="Plug_dom"/>
</dbReference>